<dbReference type="PANTHER" id="PTHR30616">
    <property type="entry name" value="UNCHARACTERIZED PROTEIN YFIH"/>
    <property type="match status" value="1"/>
</dbReference>
<comment type="catalytic activity">
    <reaction evidence="9">
        <text>S-methyl-5'-thioadenosine + phosphate = 5-(methylsulfanyl)-alpha-D-ribose 1-phosphate + adenine</text>
        <dbReference type="Rhea" id="RHEA:11852"/>
        <dbReference type="ChEBI" id="CHEBI:16708"/>
        <dbReference type="ChEBI" id="CHEBI:17509"/>
        <dbReference type="ChEBI" id="CHEBI:43474"/>
        <dbReference type="ChEBI" id="CHEBI:58533"/>
        <dbReference type="EC" id="2.4.2.28"/>
    </reaction>
    <physiologicalReaction direction="left-to-right" evidence="9">
        <dbReference type="Rhea" id="RHEA:11853"/>
    </physiologicalReaction>
</comment>
<keyword evidence="3" id="KW-0808">Transferase</keyword>
<dbReference type="NCBIfam" id="TIGR00726">
    <property type="entry name" value="peptidoglycan editing factor PgeF"/>
    <property type="match status" value="1"/>
</dbReference>
<dbReference type="Proteomes" id="UP001265550">
    <property type="component" value="Unassembled WGS sequence"/>
</dbReference>
<comment type="catalytic activity">
    <reaction evidence="8">
        <text>adenosine + phosphate = alpha-D-ribose 1-phosphate + adenine</text>
        <dbReference type="Rhea" id="RHEA:27642"/>
        <dbReference type="ChEBI" id="CHEBI:16335"/>
        <dbReference type="ChEBI" id="CHEBI:16708"/>
        <dbReference type="ChEBI" id="CHEBI:43474"/>
        <dbReference type="ChEBI" id="CHEBI:57720"/>
        <dbReference type="EC" id="2.4.2.1"/>
    </reaction>
    <physiologicalReaction direction="left-to-right" evidence="8">
        <dbReference type="Rhea" id="RHEA:27643"/>
    </physiologicalReaction>
</comment>
<dbReference type="Pfam" id="PF02578">
    <property type="entry name" value="Cu-oxidase_4"/>
    <property type="match status" value="1"/>
</dbReference>
<evidence type="ECO:0000256" key="2">
    <source>
        <dbReference type="ARBA" id="ARBA00007353"/>
    </source>
</evidence>
<evidence type="ECO:0000256" key="8">
    <source>
        <dbReference type="ARBA" id="ARBA00048968"/>
    </source>
</evidence>
<name>A0ABU1V4T2_9BURK</name>
<evidence type="ECO:0000256" key="10">
    <source>
        <dbReference type="RuleBase" id="RU361274"/>
    </source>
</evidence>
<evidence type="ECO:0000256" key="7">
    <source>
        <dbReference type="ARBA" id="ARBA00047989"/>
    </source>
</evidence>
<comment type="similarity">
    <text evidence="2 10">Belongs to the purine nucleoside phosphorylase YfiH/LACC1 family.</text>
</comment>
<evidence type="ECO:0000256" key="1">
    <source>
        <dbReference type="ARBA" id="ARBA00000553"/>
    </source>
</evidence>
<evidence type="ECO:0000313" key="11">
    <source>
        <dbReference type="EMBL" id="MDR7092392.1"/>
    </source>
</evidence>
<evidence type="ECO:0000256" key="4">
    <source>
        <dbReference type="ARBA" id="ARBA00022723"/>
    </source>
</evidence>
<reference evidence="11 12" key="1">
    <citation type="submission" date="2023-07" db="EMBL/GenBank/DDBJ databases">
        <title>Sorghum-associated microbial communities from plants grown in Nebraska, USA.</title>
        <authorList>
            <person name="Schachtman D."/>
        </authorList>
    </citation>
    <scope>NUCLEOTIDE SEQUENCE [LARGE SCALE GENOMIC DNA]</scope>
    <source>
        <strain evidence="11 12">BE240</strain>
    </source>
</reference>
<dbReference type="InterPro" id="IPR038371">
    <property type="entry name" value="Cu_polyphenol_OxRdtase_sf"/>
</dbReference>
<comment type="caution">
    <text evidence="11">The sequence shown here is derived from an EMBL/GenBank/DDBJ whole genome shotgun (WGS) entry which is preliminary data.</text>
</comment>
<keyword evidence="4" id="KW-0479">Metal-binding</keyword>
<dbReference type="PANTHER" id="PTHR30616:SF2">
    <property type="entry name" value="PURINE NUCLEOSIDE PHOSPHORYLASE LACC1"/>
    <property type="match status" value="1"/>
</dbReference>
<organism evidence="11 12">
    <name type="scientific">Hydrogenophaga laconesensis</name>
    <dbReference type="NCBI Taxonomy" id="1805971"/>
    <lineage>
        <taxon>Bacteria</taxon>
        <taxon>Pseudomonadati</taxon>
        <taxon>Pseudomonadota</taxon>
        <taxon>Betaproteobacteria</taxon>
        <taxon>Burkholderiales</taxon>
        <taxon>Comamonadaceae</taxon>
        <taxon>Hydrogenophaga</taxon>
    </lineage>
</organism>
<keyword evidence="5" id="KW-0378">Hydrolase</keyword>
<dbReference type="EMBL" id="JAVDWE010000001">
    <property type="protein sequence ID" value="MDR7092392.1"/>
    <property type="molecule type" value="Genomic_DNA"/>
</dbReference>
<dbReference type="CDD" id="cd16833">
    <property type="entry name" value="YfiH"/>
    <property type="match status" value="1"/>
</dbReference>
<dbReference type="SUPFAM" id="SSF64438">
    <property type="entry name" value="CNF1/YfiH-like putative cysteine hydrolases"/>
    <property type="match status" value="1"/>
</dbReference>
<comment type="catalytic activity">
    <reaction evidence="7">
        <text>adenosine + H2O + H(+) = inosine + NH4(+)</text>
        <dbReference type="Rhea" id="RHEA:24408"/>
        <dbReference type="ChEBI" id="CHEBI:15377"/>
        <dbReference type="ChEBI" id="CHEBI:15378"/>
        <dbReference type="ChEBI" id="CHEBI:16335"/>
        <dbReference type="ChEBI" id="CHEBI:17596"/>
        <dbReference type="ChEBI" id="CHEBI:28938"/>
        <dbReference type="EC" id="3.5.4.4"/>
    </reaction>
    <physiologicalReaction direction="left-to-right" evidence="7">
        <dbReference type="Rhea" id="RHEA:24409"/>
    </physiologicalReaction>
</comment>
<dbReference type="Gene3D" id="3.60.140.10">
    <property type="entry name" value="CNF1/YfiH-like putative cysteine hydrolases"/>
    <property type="match status" value="1"/>
</dbReference>
<evidence type="ECO:0000256" key="3">
    <source>
        <dbReference type="ARBA" id="ARBA00022679"/>
    </source>
</evidence>
<keyword evidence="12" id="KW-1185">Reference proteome</keyword>
<protein>
    <recommendedName>
        <fullName evidence="10">Purine nucleoside phosphorylase</fullName>
    </recommendedName>
</protein>
<keyword evidence="6" id="KW-0862">Zinc</keyword>
<comment type="catalytic activity">
    <reaction evidence="1">
        <text>inosine + phosphate = alpha-D-ribose 1-phosphate + hypoxanthine</text>
        <dbReference type="Rhea" id="RHEA:27646"/>
        <dbReference type="ChEBI" id="CHEBI:17368"/>
        <dbReference type="ChEBI" id="CHEBI:17596"/>
        <dbReference type="ChEBI" id="CHEBI:43474"/>
        <dbReference type="ChEBI" id="CHEBI:57720"/>
        <dbReference type="EC" id="2.4.2.1"/>
    </reaction>
    <physiologicalReaction direction="left-to-right" evidence="1">
        <dbReference type="Rhea" id="RHEA:27647"/>
    </physiologicalReaction>
</comment>
<dbReference type="InterPro" id="IPR003730">
    <property type="entry name" value="Cu_polyphenol_OxRdtase"/>
</dbReference>
<evidence type="ECO:0000256" key="5">
    <source>
        <dbReference type="ARBA" id="ARBA00022801"/>
    </source>
</evidence>
<evidence type="ECO:0000256" key="6">
    <source>
        <dbReference type="ARBA" id="ARBA00022833"/>
    </source>
</evidence>
<dbReference type="RefSeq" id="WP_204731412.1">
    <property type="nucleotide sequence ID" value="NZ_JAVDWE010000001.1"/>
</dbReference>
<proteinExistence type="inferred from homology"/>
<sequence>MQPASDGLLPDWPAPPGVRALFTTRAGGVSSSPFDSFNLGDHVKDEPLAVAVNRERLAAFLAPARPVFLRQVHGTAVVRLSPDTPDGTEADGCVAVGPGAAATIMVADCLPVLLAHASGTAVAAAHAGWRGLAHGVIEATVQALGDAAGEGDVVAWLGPCIGPQAFEVGPEVCAAFVGPDPGAAAHFWPRGDGKFLADLPALARRRLRAVGVTQIHGNDGSGDWCTVAQDSRFFSHRRDAARLGSTGRMAACVWIV</sequence>
<evidence type="ECO:0000256" key="9">
    <source>
        <dbReference type="ARBA" id="ARBA00049893"/>
    </source>
</evidence>
<accession>A0ABU1V4T2</accession>
<dbReference type="InterPro" id="IPR011324">
    <property type="entry name" value="Cytotoxic_necrot_fac-like_cat"/>
</dbReference>
<gene>
    <name evidence="11" type="ORF">J2X09_000115</name>
</gene>
<evidence type="ECO:0000313" key="12">
    <source>
        <dbReference type="Proteomes" id="UP001265550"/>
    </source>
</evidence>